<dbReference type="GO" id="GO:0005524">
    <property type="term" value="F:ATP binding"/>
    <property type="evidence" value="ECO:0007669"/>
    <property type="project" value="UniProtKB-KW"/>
</dbReference>
<name>A0A6N8U962_9FIRM</name>
<dbReference type="SUPFAM" id="SSF52540">
    <property type="entry name" value="P-loop containing nucleoside triphosphate hydrolases"/>
    <property type="match status" value="1"/>
</dbReference>
<gene>
    <name evidence="5" type="ORF">GSF08_10890</name>
</gene>
<dbReference type="InterPro" id="IPR001482">
    <property type="entry name" value="T2SS/T4SS_dom"/>
</dbReference>
<dbReference type="CDD" id="cd01129">
    <property type="entry name" value="PulE-GspE-like"/>
    <property type="match status" value="1"/>
</dbReference>
<dbReference type="PANTHER" id="PTHR30258">
    <property type="entry name" value="TYPE II SECRETION SYSTEM PROTEIN GSPE-RELATED"/>
    <property type="match status" value="1"/>
</dbReference>
<comment type="similarity">
    <text evidence="1">Belongs to the GSP E family.</text>
</comment>
<dbReference type="GO" id="GO:0005886">
    <property type="term" value="C:plasma membrane"/>
    <property type="evidence" value="ECO:0007669"/>
    <property type="project" value="TreeGrafter"/>
</dbReference>
<evidence type="ECO:0000256" key="2">
    <source>
        <dbReference type="ARBA" id="ARBA00022741"/>
    </source>
</evidence>
<accession>A0A6N8U962</accession>
<evidence type="ECO:0000259" key="4">
    <source>
        <dbReference type="SMART" id="SM00382"/>
    </source>
</evidence>
<feature type="domain" description="AAA+ ATPase" evidence="4">
    <location>
        <begin position="310"/>
        <end position="433"/>
    </location>
</feature>
<dbReference type="Gene3D" id="3.30.450.90">
    <property type="match status" value="1"/>
</dbReference>
<dbReference type="Proteomes" id="UP000434036">
    <property type="component" value="Unassembled WGS sequence"/>
</dbReference>
<reference evidence="5 6" key="1">
    <citation type="submission" date="2019-12" db="EMBL/GenBank/DDBJ databases">
        <authorList>
            <person name="Yang R."/>
        </authorList>
    </citation>
    <scope>NUCLEOTIDE SEQUENCE [LARGE SCALE GENOMIC DNA]</scope>
    <source>
        <strain evidence="5 6">DONG20-135</strain>
    </source>
</reference>
<dbReference type="RefSeq" id="WP_160625817.1">
    <property type="nucleotide sequence ID" value="NZ_WUUQ01000007.1"/>
</dbReference>
<dbReference type="PANTHER" id="PTHR30258:SF1">
    <property type="entry name" value="PROTEIN TRANSPORT PROTEIN HOFB HOMOLOG"/>
    <property type="match status" value="1"/>
</dbReference>
<dbReference type="SMART" id="SM00382">
    <property type="entry name" value="AAA"/>
    <property type="match status" value="1"/>
</dbReference>
<dbReference type="Pfam" id="PF00437">
    <property type="entry name" value="T2SSE"/>
    <property type="match status" value="1"/>
</dbReference>
<comment type="caution">
    <text evidence="5">The sequence shown here is derived from an EMBL/GenBank/DDBJ whole genome shotgun (WGS) entry which is preliminary data.</text>
</comment>
<organism evidence="5 6">
    <name type="scientific">Copranaerobaculum intestinale</name>
    <dbReference type="NCBI Taxonomy" id="2692629"/>
    <lineage>
        <taxon>Bacteria</taxon>
        <taxon>Bacillati</taxon>
        <taxon>Bacillota</taxon>
        <taxon>Erysipelotrichia</taxon>
        <taxon>Erysipelotrichales</taxon>
        <taxon>Erysipelotrichaceae</taxon>
        <taxon>Copranaerobaculum</taxon>
    </lineage>
</organism>
<dbReference type="Gene3D" id="3.40.50.300">
    <property type="entry name" value="P-loop containing nucleotide triphosphate hydrolases"/>
    <property type="match status" value="1"/>
</dbReference>
<dbReference type="Pfam" id="PF05157">
    <property type="entry name" value="MshEN"/>
    <property type="match status" value="1"/>
</dbReference>
<reference evidence="5 6" key="2">
    <citation type="submission" date="2020-01" db="EMBL/GenBank/DDBJ databases">
        <title>Clostridiaceae sp. nov. isolated from the gut of human by culturomics.</title>
        <authorList>
            <person name="Chang Y."/>
        </authorList>
    </citation>
    <scope>NUCLEOTIDE SEQUENCE [LARGE SCALE GENOMIC DNA]</scope>
    <source>
        <strain evidence="5 6">DONG20-135</strain>
    </source>
</reference>
<keyword evidence="3" id="KW-0067">ATP-binding</keyword>
<dbReference type="FunFam" id="3.30.300.160:FF:000002">
    <property type="entry name" value="Type II secretion system protein E"/>
    <property type="match status" value="1"/>
</dbReference>
<evidence type="ECO:0000313" key="5">
    <source>
        <dbReference type="EMBL" id="MXQ74431.1"/>
    </source>
</evidence>
<dbReference type="SUPFAM" id="SSF160246">
    <property type="entry name" value="EspE N-terminal domain-like"/>
    <property type="match status" value="1"/>
</dbReference>
<dbReference type="InterPro" id="IPR027417">
    <property type="entry name" value="P-loop_NTPase"/>
</dbReference>
<evidence type="ECO:0000313" key="6">
    <source>
        <dbReference type="Proteomes" id="UP000434036"/>
    </source>
</evidence>
<protein>
    <submittedName>
        <fullName evidence="5">Type II secretion system protein GspE</fullName>
    </submittedName>
</protein>
<dbReference type="GO" id="GO:0016887">
    <property type="term" value="F:ATP hydrolysis activity"/>
    <property type="evidence" value="ECO:0007669"/>
    <property type="project" value="TreeGrafter"/>
</dbReference>
<dbReference type="AlphaFoldDB" id="A0A6N8U962"/>
<keyword evidence="2" id="KW-0547">Nucleotide-binding</keyword>
<dbReference type="EMBL" id="WUUQ01000007">
    <property type="protein sequence ID" value="MXQ74431.1"/>
    <property type="molecule type" value="Genomic_DNA"/>
</dbReference>
<dbReference type="InterPro" id="IPR007831">
    <property type="entry name" value="T2SS_GspE_N"/>
</dbReference>
<dbReference type="InterPro" id="IPR003593">
    <property type="entry name" value="AAA+_ATPase"/>
</dbReference>
<evidence type="ECO:0000256" key="1">
    <source>
        <dbReference type="ARBA" id="ARBA00006611"/>
    </source>
</evidence>
<dbReference type="InterPro" id="IPR037257">
    <property type="entry name" value="T2SS_E_N_sf"/>
</dbReference>
<sequence length="557" mass="62674">MRNIPIGEVLKEYGYISEEQLQQALILQKQDRSKRLGTIMIEKGFITEKQMLSALAERLNQPLIDLSTYQVDSEAVELVPQQIAQKYSLIAIKKEAGSLIVATSDPLNFYAIEDVRQIVGMPLIVNLALQKDVYHAIGYYYAEFEAKKAATEANKSVIDDEMSLTSIFNAEEDETPVVKVLNSLLVRGYNTNASDIHIEPTKSKTMVRMRIDGTMVDYVQLDRSLHNSLIARTKILANLDIAEKRAPQDGHFVLKIENYEMNLRVSLIPTIYGEKAVLRYLNTNTPISNARYFGMSEKHYEELVDMLRAPHGIIYITGPTGSGKTTTLYMALEMLAQRAVNISTIEDPVERNIDRINQMQVNPLAGLTFESGLRALLRQDPDIIMVGETRDAQTAEISVRAAITGHLVLSTLHTNDAASVIVRLQDMGVEPYLIANSLNGVVAQRLMRQVCPHCREAVEADALTQQRLGRPVKQLYQAKGCHLCNFTGYHNRIAIHEIIHIDAEIRRMIVEQRPLDDIKKYLIESGQSETLKDSAAEMVASGITTMEEFDRITYFTD</sequence>
<keyword evidence="6" id="KW-1185">Reference proteome</keyword>
<evidence type="ECO:0000256" key="3">
    <source>
        <dbReference type="ARBA" id="ARBA00022840"/>
    </source>
</evidence>
<dbReference type="Gene3D" id="3.30.300.160">
    <property type="entry name" value="Type II secretion system, protein E, N-terminal domain"/>
    <property type="match status" value="1"/>
</dbReference>
<proteinExistence type="inferred from homology"/>